<dbReference type="CDD" id="cd04305">
    <property type="entry name" value="HAD_Neu5Ac-Pase_like"/>
    <property type="match status" value="1"/>
</dbReference>
<accession>A0A316RH91</accession>
<dbReference type="PANTHER" id="PTHR47478">
    <property type="match status" value="1"/>
</dbReference>
<dbReference type="SFLD" id="SFLDS00003">
    <property type="entry name" value="Haloacid_Dehalogenase"/>
    <property type="match status" value="1"/>
</dbReference>
<dbReference type="InterPro" id="IPR036412">
    <property type="entry name" value="HAD-like_sf"/>
</dbReference>
<gene>
    <name evidence="1" type="ORF">DDY73_11280</name>
</gene>
<dbReference type="AlphaFoldDB" id="A0A316RH91"/>
<dbReference type="Pfam" id="PF00702">
    <property type="entry name" value="Hydrolase"/>
    <property type="match status" value="1"/>
</dbReference>
<dbReference type="Gene3D" id="1.10.150.240">
    <property type="entry name" value="Putative phosphatase, domain 2"/>
    <property type="match status" value="1"/>
</dbReference>
<organism evidence="1 2">
    <name type="scientific">Coprobacter fastidiosus</name>
    <dbReference type="NCBI Taxonomy" id="1099853"/>
    <lineage>
        <taxon>Bacteria</taxon>
        <taxon>Pseudomonadati</taxon>
        <taxon>Bacteroidota</taxon>
        <taxon>Bacteroidia</taxon>
        <taxon>Bacteroidales</taxon>
        <taxon>Barnesiellaceae</taxon>
        <taxon>Coprobacter</taxon>
    </lineage>
</organism>
<dbReference type="SFLD" id="SFLDG01135">
    <property type="entry name" value="C1.5.6:_HAD__Beta-PGM__Phospha"/>
    <property type="match status" value="1"/>
</dbReference>
<reference evidence="1 2" key="1">
    <citation type="journal article" date="2018" name="Nat. Biotechnol.">
        <title>A standardized bacterial taxonomy based on genome phylogeny substantially revises the tree of life.</title>
        <authorList>
            <person name="Parks D.H."/>
            <person name="Chuvochina M."/>
            <person name="Waite D.W."/>
            <person name="Rinke C."/>
            <person name="Skarshewski A."/>
            <person name="Chaumeil P.A."/>
            <person name="Hugenholtz P."/>
        </authorList>
    </citation>
    <scope>NUCLEOTIDE SEQUENCE [LARGE SCALE GENOMIC DNA]</scope>
    <source>
        <strain evidence="1">UBA11482</strain>
    </source>
</reference>
<dbReference type="SUPFAM" id="SSF56784">
    <property type="entry name" value="HAD-like"/>
    <property type="match status" value="1"/>
</dbReference>
<dbReference type="RefSeq" id="WP_022389745.1">
    <property type="nucleotide sequence ID" value="NZ_CAJKYL010000012.1"/>
</dbReference>
<dbReference type="InterPro" id="IPR011951">
    <property type="entry name" value="HAD-SF_hydro_IA_YjjG/PynA"/>
</dbReference>
<dbReference type="NCBIfam" id="TIGR01549">
    <property type="entry name" value="HAD-SF-IA-v1"/>
    <property type="match status" value="1"/>
</dbReference>
<sequence length="231" mass="27264">MKYQNIFIDLDDTIWNFRTNSKIALEIIYDRYGLSEYYPLFDEYYRVYSEKNTELWSLYHHNRISKETLIVERFRYPLQRVGAYNDKLVLQLNADYLSVLSEQGELVPQARELLDYLKSRSYRLHIISNGFKEVQFKKMKSAGIENYFEKIILSDEVGVNKPHPDIFRYALNKTGSSKNTSLMIGDNYDADILGAMRSGLDQVYFNPLQKQIPDEFPTYEVQTLSEIQDIL</sequence>
<dbReference type="PRINTS" id="PR00413">
    <property type="entry name" value="HADHALOGNASE"/>
</dbReference>
<dbReference type="Proteomes" id="UP000262954">
    <property type="component" value="Unassembled WGS sequence"/>
</dbReference>
<proteinExistence type="predicted"/>
<evidence type="ECO:0000313" key="1">
    <source>
        <dbReference type="EMBL" id="HBJ09572.1"/>
    </source>
</evidence>
<dbReference type="InterPro" id="IPR023198">
    <property type="entry name" value="PGP-like_dom2"/>
</dbReference>
<dbReference type="InterPro" id="IPR006439">
    <property type="entry name" value="HAD-SF_hydro_IA"/>
</dbReference>
<dbReference type="Gene3D" id="3.40.50.1000">
    <property type="entry name" value="HAD superfamily/HAD-like"/>
    <property type="match status" value="1"/>
</dbReference>
<dbReference type="SFLD" id="SFLDG01129">
    <property type="entry name" value="C1.5:_HAD__Beta-PGM__Phosphata"/>
    <property type="match status" value="1"/>
</dbReference>
<dbReference type="InterPro" id="IPR023214">
    <property type="entry name" value="HAD_sf"/>
</dbReference>
<comment type="caution">
    <text evidence="1">The sequence shown here is derived from an EMBL/GenBank/DDBJ whole genome shotgun (WGS) entry which is preliminary data.</text>
</comment>
<evidence type="ECO:0000313" key="2">
    <source>
        <dbReference type="Proteomes" id="UP000262954"/>
    </source>
</evidence>
<protein>
    <submittedName>
        <fullName evidence="1">Noncanonical pyrimidine nucleotidase, YjjG family</fullName>
    </submittedName>
</protein>
<name>A0A316RH91_9BACT</name>
<dbReference type="InterPro" id="IPR052550">
    <property type="entry name" value="Pyrimidine_5'-ntase_YjjG"/>
</dbReference>
<dbReference type="PANTHER" id="PTHR47478:SF1">
    <property type="entry name" value="PYRIMIDINE 5'-NUCLEOTIDASE YJJG"/>
    <property type="match status" value="1"/>
</dbReference>
<dbReference type="EMBL" id="DNWC01000145">
    <property type="protein sequence ID" value="HBJ09572.1"/>
    <property type="molecule type" value="Genomic_DNA"/>
</dbReference>
<dbReference type="NCBIfam" id="TIGR02254">
    <property type="entry name" value="YjjG_YfnB"/>
    <property type="match status" value="1"/>
</dbReference>
<dbReference type="GO" id="GO:0008253">
    <property type="term" value="F:5'-nucleotidase activity"/>
    <property type="evidence" value="ECO:0007669"/>
    <property type="project" value="InterPro"/>
</dbReference>